<evidence type="ECO:0000256" key="5">
    <source>
        <dbReference type="PIRNR" id="PIRNR004692"/>
    </source>
</evidence>
<sequence>MEEYEKYIGQAKRVLLTESQAIERAAERIGTAFIEAVKLIQSTQGRLIVTGMGKPGYIAHKIAATLMSTGTPAYYLHPAEGSHGDLGMIAKNDVIIAISNSGETPEILNLLPVVRRIGARIVALCGNSSSTLAKLADVTLDASVEKEACPLNLAPTSSTTVALALGDAIAVVLMQSRRFTADDFALYHPGGSLGRQLLLKVEHVMRSGGRNPVISQENSVEHALFVMTEKGVGATSVIDERGRLVGLITDGDVRRRLAQDNQILSLPVSQLMTRSPLTIHRDKLASEAVYLMENHHPRPVTVLPVIDDDGLAVGLVHITDVLKNY</sequence>
<keyword evidence="3" id="KW-0677">Repeat</keyword>
<dbReference type="PANTHER" id="PTHR42745:SF1">
    <property type="entry name" value="ARABINOSE 5-PHOSPHATE ISOMERASE KDSD"/>
    <property type="match status" value="1"/>
</dbReference>
<dbReference type="PROSITE" id="PS51371">
    <property type="entry name" value="CBS"/>
    <property type="match status" value="2"/>
</dbReference>
<dbReference type="InterPro" id="IPR000644">
    <property type="entry name" value="CBS_dom"/>
</dbReference>
<dbReference type="OrthoDB" id="9762536at2"/>
<proteinExistence type="inferred from homology"/>
<dbReference type="CDD" id="cd05014">
    <property type="entry name" value="SIS_Kpsf"/>
    <property type="match status" value="1"/>
</dbReference>
<feature type="domain" description="CBS" evidence="9">
    <location>
        <begin position="272"/>
        <end position="325"/>
    </location>
</feature>
<evidence type="ECO:0000259" key="10">
    <source>
        <dbReference type="PROSITE" id="PS51464"/>
    </source>
</evidence>
<dbReference type="PROSITE" id="PS51464">
    <property type="entry name" value="SIS"/>
    <property type="match status" value="1"/>
</dbReference>
<dbReference type="InterPro" id="IPR050986">
    <property type="entry name" value="GutQ/KpsF_isomerases"/>
</dbReference>
<feature type="domain" description="SIS" evidence="10">
    <location>
        <begin position="36"/>
        <end position="179"/>
    </location>
</feature>
<keyword evidence="6" id="KW-0862">Zinc</keyword>
<evidence type="ECO:0000256" key="4">
    <source>
        <dbReference type="ARBA" id="ARBA00023122"/>
    </source>
</evidence>
<comment type="subunit">
    <text evidence="2">Homotetramer.</text>
</comment>
<dbReference type="Gene3D" id="3.10.580.10">
    <property type="entry name" value="CBS-domain"/>
    <property type="match status" value="1"/>
</dbReference>
<keyword evidence="4 8" id="KW-0129">CBS domain</keyword>
<evidence type="ECO:0000313" key="11">
    <source>
        <dbReference type="EMBL" id="SQI43386.1"/>
    </source>
</evidence>
<dbReference type="InterPro" id="IPR004800">
    <property type="entry name" value="KdsD/KpsF-type"/>
</dbReference>
<dbReference type="PANTHER" id="PTHR42745">
    <property type="match status" value="1"/>
</dbReference>
<evidence type="ECO:0000256" key="7">
    <source>
        <dbReference type="PIRSR" id="PIRSR004692-3"/>
    </source>
</evidence>
<dbReference type="InterPro" id="IPR046348">
    <property type="entry name" value="SIS_dom_sf"/>
</dbReference>
<accession>A0A2X4UU50</accession>
<keyword evidence="6" id="KW-0479">Metal-binding</keyword>
<dbReference type="GO" id="GO:0019146">
    <property type="term" value="F:arabinose-5-phosphate isomerase activity"/>
    <property type="evidence" value="ECO:0007669"/>
    <property type="project" value="UniProtKB-EC"/>
</dbReference>
<feature type="binding site" evidence="6">
    <location>
        <position position="77"/>
    </location>
    <ligand>
        <name>Zn(2+)</name>
        <dbReference type="ChEBI" id="CHEBI:29105"/>
    </ligand>
</feature>
<dbReference type="GO" id="GO:0097367">
    <property type="term" value="F:carbohydrate derivative binding"/>
    <property type="evidence" value="ECO:0007669"/>
    <property type="project" value="InterPro"/>
</dbReference>
<dbReference type="RefSeq" id="WP_111741371.1">
    <property type="nucleotide sequence ID" value="NZ_LR698987.1"/>
</dbReference>
<evidence type="ECO:0000313" key="12">
    <source>
        <dbReference type="Proteomes" id="UP000249005"/>
    </source>
</evidence>
<reference evidence="11 12" key="1">
    <citation type="submission" date="2018-06" db="EMBL/GenBank/DDBJ databases">
        <authorList>
            <consortium name="Pathogen Informatics"/>
            <person name="Doyle S."/>
        </authorList>
    </citation>
    <scope>NUCLEOTIDE SEQUENCE [LARGE SCALE GENOMIC DNA]</scope>
    <source>
        <strain evidence="11 12">NCTC12151</strain>
    </source>
</reference>
<name>A0A2X4UU50_9GAMM</name>
<evidence type="ECO:0000256" key="1">
    <source>
        <dbReference type="ARBA" id="ARBA00008165"/>
    </source>
</evidence>
<dbReference type="InterPro" id="IPR035474">
    <property type="entry name" value="SIS_Kpsf"/>
</dbReference>
<dbReference type="GO" id="GO:0046872">
    <property type="term" value="F:metal ion binding"/>
    <property type="evidence" value="ECO:0007669"/>
    <property type="project" value="UniProtKB-KW"/>
</dbReference>
<keyword evidence="5 11" id="KW-0413">Isomerase</keyword>
<dbReference type="Pfam" id="PF00571">
    <property type="entry name" value="CBS"/>
    <property type="match status" value="2"/>
</dbReference>
<feature type="site" description="Catalytically relevant" evidence="7">
    <location>
        <position position="188"/>
    </location>
</feature>
<dbReference type="InterPro" id="IPR001347">
    <property type="entry name" value="SIS_dom"/>
</dbReference>
<evidence type="ECO:0000256" key="2">
    <source>
        <dbReference type="ARBA" id="ARBA00011881"/>
    </source>
</evidence>
<keyword evidence="12" id="KW-1185">Reference proteome</keyword>
<dbReference type="Pfam" id="PF01380">
    <property type="entry name" value="SIS"/>
    <property type="match status" value="1"/>
</dbReference>
<comment type="catalytic activity">
    <reaction evidence="5">
        <text>D-arabinose 5-phosphate = D-ribulose 5-phosphate</text>
        <dbReference type="Rhea" id="RHEA:23104"/>
        <dbReference type="ChEBI" id="CHEBI:57693"/>
        <dbReference type="ChEBI" id="CHEBI:58121"/>
        <dbReference type="EC" id="5.3.1.13"/>
    </reaction>
</comment>
<dbReference type="GO" id="GO:0005975">
    <property type="term" value="P:carbohydrate metabolic process"/>
    <property type="evidence" value="ECO:0007669"/>
    <property type="project" value="InterPro"/>
</dbReference>
<evidence type="ECO:0000259" key="9">
    <source>
        <dbReference type="PROSITE" id="PS51371"/>
    </source>
</evidence>
<dbReference type="CDD" id="cd04604">
    <property type="entry name" value="CBS_pair_SIS_assoc"/>
    <property type="match status" value="1"/>
</dbReference>
<dbReference type="AlphaFoldDB" id="A0A2X4UU50"/>
<dbReference type="NCBIfam" id="TIGR00393">
    <property type="entry name" value="kpsF"/>
    <property type="match status" value="1"/>
</dbReference>
<dbReference type="EMBL" id="LS483470">
    <property type="protein sequence ID" value="SQI43386.1"/>
    <property type="molecule type" value="Genomic_DNA"/>
</dbReference>
<dbReference type="PIRSF" id="PIRSF004692">
    <property type="entry name" value="KdsD_KpsF"/>
    <property type="match status" value="1"/>
</dbReference>
<feature type="site" description="Catalytically relevant" evidence="7">
    <location>
        <position position="147"/>
    </location>
</feature>
<dbReference type="InterPro" id="IPR046342">
    <property type="entry name" value="CBS_dom_sf"/>
</dbReference>
<dbReference type="SMART" id="SM00116">
    <property type="entry name" value="CBS"/>
    <property type="match status" value="2"/>
</dbReference>
<comment type="similarity">
    <text evidence="1 5">Belongs to the SIS family. GutQ/KpsF subfamily.</text>
</comment>
<feature type="site" description="Catalytically relevant" evidence="7">
    <location>
        <position position="54"/>
    </location>
</feature>
<dbReference type="KEGG" id="lri:NCTC12151_03014"/>
<evidence type="ECO:0000256" key="8">
    <source>
        <dbReference type="PROSITE-ProRule" id="PRU00703"/>
    </source>
</evidence>
<dbReference type="Proteomes" id="UP000249005">
    <property type="component" value="Chromosome 1"/>
</dbReference>
<dbReference type="Gene3D" id="3.40.50.10490">
    <property type="entry name" value="Glucose-6-phosphate isomerase like protein, domain 1"/>
    <property type="match status" value="1"/>
</dbReference>
<evidence type="ECO:0000256" key="3">
    <source>
        <dbReference type="ARBA" id="ARBA00022737"/>
    </source>
</evidence>
<feature type="site" description="Catalytically relevant" evidence="7">
    <location>
        <position position="106"/>
    </location>
</feature>
<evidence type="ECO:0000256" key="6">
    <source>
        <dbReference type="PIRSR" id="PIRSR004692-2"/>
    </source>
</evidence>
<dbReference type="GO" id="GO:1901135">
    <property type="term" value="P:carbohydrate derivative metabolic process"/>
    <property type="evidence" value="ECO:0007669"/>
    <property type="project" value="InterPro"/>
</dbReference>
<dbReference type="EC" id="5.3.1.13" evidence="5"/>
<organism evidence="11 12">
    <name type="scientific">Leminorella richardii</name>
    <dbReference type="NCBI Taxonomy" id="158841"/>
    <lineage>
        <taxon>Bacteria</taxon>
        <taxon>Pseudomonadati</taxon>
        <taxon>Pseudomonadota</taxon>
        <taxon>Gammaproteobacteria</taxon>
        <taxon>Enterobacterales</taxon>
        <taxon>Budviciaceae</taxon>
        <taxon>Leminorella</taxon>
    </lineage>
</organism>
<feature type="domain" description="CBS" evidence="9">
    <location>
        <begin position="205"/>
        <end position="263"/>
    </location>
</feature>
<gene>
    <name evidence="11" type="primary">kdsD_2</name>
    <name evidence="11" type="ORF">NCTC12151_03014</name>
</gene>
<protein>
    <recommendedName>
        <fullName evidence="5">Arabinose 5-phosphate isomerase</fullName>
        <shortName evidence="5">API</shortName>
        <ecNumber evidence="5">5.3.1.13</ecNumber>
    </recommendedName>
</protein>
<dbReference type="FunFam" id="3.40.50.10490:FF:000011">
    <property type="entry name" value="Arabinose 5-phosphate isomerase"/>
    <property type="match status" value="1"/>
</dbReference>
<dbReference type="SUPFAM" id="SSF53697">
    <property type="entry name" value="SIS domain"/>
    <property type="match status" value="1"/>
</dbReference>